<comment type="caution">
    <text evidence="9">The sequence shown here is derived from an EMBL/GenBank/DDBJ whole genome shotgun (WGS) entry which is preliminary data.</text>
</comment>
<dbReference type="RefSeq" id="WP_008517390.1">
    <property type="nucleotide sequence ID" value="NZ_ACJM01000011.1"/>
</dbReference>
<evidence type="ECO:0000256" key="4">
    <source>
        <dbReference type="ARBA" id="ARBA00022980"/>
    </source>
</evidence>
<sequence length="146" mass="15758">MQVILLKDVKALGKKGEIKEVAEGYGRNFLLPRGLAVEASGGHLKQHKQQEKVVAGKKAKALTEAQETASKLNGLKLEMKAKVGENGRLFGSITSNDVAAALKKQGFSVDKRKVELSDPVKALGTYSVRVKLHPEVDANLELIVKS</sequence>
<dbReference type="GO" id="GO:0005840">
    <property type="term" value="C:ribosome"/>
    <property type="evidence" value="ECO:0007669"/>
    <property type="project" value="UniProtKB-KW"/>
</dbReference>
<accession>C0GI96</accession>
<evidence type="ECO:0000256" key="6">
    <source>
        <dbReference type="ARBA" id="ARBA00035292"/>
    </source>
</evidence>
<dbReference type="NCBIfam" id="TIGR00158">
    <property type="entry name" value="L9"/>
    <property type="match status" value="1"/>
</dbReference>
<dbReference type="Proteomes" id="UP000006443">
    <property type="component" value="Unassembled WGS sequence"/>
</dbReference>
<evidence type="ECO:0000256" key="2">
    <source>
        <dbReference type="ARBA" id="ARBA00022730"/>
    </source>
</evidence>
<comment type="similarity">
    <text evidence="1 7">Belongs to the bacterial ribosomal protein bL9 family.</text>
</comment>
<organism evidence="9 10">
    <name type="scientific">Dethiobacter alkaliphilus AHT 1</name>
    <dbReference type="NCBI Taxonomy" id="555088"/>
    <lineage>
        <taxon>Bacteria</taxon>
        <taxon>Bacillati</taxon>
        <taxon>Bacillota</taxon>
        <taxon>Dethiobacteria</taxon>
        <taxon>Dethiobacterales</taxon>
        <taxon>Dethiobacteraceae</taxon>
        <taxon>Dethiobacter</taxon>
    </lineage>
</organism>
<dbReference type="OrthoDB" id="9788336at2"/>
<keyword evidence="2 7" id="KW-0699">rRNA-binding</keyword>
<name>C0GI96_DETAL</name>
<dbReference type="InterPro" id="IPR020070">
    <property type="entry name" value="Ribosomal_bL9_N"/>
</dbReference>
<dbReference type="PROSITE" id="PS00651">
    <property type="entry name" value="RIBOSOMAL_L9"/>
    <property type="match status" value="1"/>
</dbReference>
<dbReference type="HAMAP" id="MF_00503">
    <property type="entry name" value="Ribosomal_bL9"/>
    <property type="match status" value="1"/>
</dbReference>
<dbReference type="eggNOG" id="COG0359">
    <property type="taxonomic scope" value="Bacteria"/>
</dbReference>
<dbReference type="EMBL" id="ACJM01000011">
    <property type="protein sequence ID" value="EEG76944.1"/>
    <property type="molecule type" value="Genomic_DNA"/>
</dbReference>
<dbReference type="GO" id="GO:1990904">
    <property type="term" value="C:ribonucleoprotein complex"/>
    <property type="evidence" value="ECO:0007669"/>
    <property type="project" value="UniProtKB-KW"/>
</dbReference>
<dbReference type="SUPFAM" id="SSF55658">
    <property type="entry name" value="L9 N-domain-like"/>
    <property type="match status" value="1"/>
</dbReference>
<dbReference type="InterPro" id="IPR009027">
    <property type="entry name" value="Ribosomal_bL9/RNase_H1_N"/>
</dbReference>
<dbReference type="SUPFAM" id="SSF55653">
    <property type="entry name" value="Ribosomal protein L9 C-domain"/>
    <property type="match status" value="1"/>
</dbReference>
<dbReference type="STRING" id="555088.DealDRAFT_2205"/>
<dbReference type="InterPro" id="IPR020069">
    <property type="entry name" value="Ribosomal_bL9_C"/>
</dbReference>
<keyword evidence="3 7" id="KW-0694">RNA-binding</keyword>
<evidence type="ECO:0000256" key="3">
    <source>
        <dbReference type="ARBA" id="ARBA00022884"/>
    </source>
</evidence>
<protein>
    <recommendedName>
        <fullName evidence="6 7">Large ribosomal subunit protein bL9</fullName>
    </recommendedName>
</protein>
<evidence type="ECO:0000259" key="8">
    <source>
        <dbReference type="PROSITE" id="PS00651"/>
    </source>
</evidence>
<dbReference type="FunFam" id="3.10.430.100:FF:000006">
    <property type="entry name" value="50S ribosomal protein L9"/>
    <property type="match status" value="1"/>
</dbReference>
<dbReference type="Gene3D" id="3.40.5.10">
    <property type="entry name" value="Ribosomal protein L9, N-terminal domain"/>
    <property type="match status" value="1"/>
</dbReference>
<comment type="function">
    <text evidence="7">Binds to the 23S rRNA.</text>
</comment>
<dbReference type="GO" id="GO:0019843">
    <property type="term" value="F:rRNA binding"/>
    <property type="evidence" value="ECO:0007669"/>
    <property type="project" value="UniProtKB-UniRule"/>
</dbReference>
<keyword evidence="10" id="KW-1185">Reference proteome</keyword>
<evidence type="ECO:0000256" key="7">
    <source>
        <dbReference type="HAMAP-Rule" id="MF_00503"/>
    </source>
</evidence>
<dbReference type="AlphaFoldDB" id="C0GI96"/>
<keyword evidence="5 7" id="KW-0687">Ribonucleoprotein</keyword>
<evidence type="ECO:0000313" key="9">
    <source>
        <dbReference type="EMBL" id="EEG76944.1"/>
    </source>
</evidence>
<evidence type="ECO:0000256" key="5">
    <source>
        <dbReference type="ARBA" id="ARBA00023274"/>
    </source>
</evidence>
<dbReference type="GO" id="GO:0003735">
    <property type="term" value="F:structural constituent of ribosome"/>
    <property type="evidence" value="ECO:0007669"/>
    <property type="project" value="InterPro"/>
</dbReference>
<dbReference type="Gene3D" id="3.10.430.100">
    <property type="entry name" value="Ribosomal protein L9, C-terminal domain"/>
    <property type="match status" value="1"/>
</dbReference>
<proteinExistence type="inferred from homology"/>
<dbReference type="GO" id="GO:0006412">
    <property type="term" value="P:translation"/>
    <property type="evidence" value="ECO:0007669"/>
    <property type="project" value="UniProtKB-UniRule"/>
</dbReference>
<reference evidence="9 10" key="1">
    <citation type="submission" date="2009-02" db="EMBL/GenBank/DDBJ databases">
        <title>Sequencing of the draft genome and assembly of Dethiobacter alkaliphilus AHT 1.</title>
        <authorList>
            <consortium name="US DOE Joint Genome Institute (JGI-PGF)"/>
            <person name="Lucas S."/>
            <person name="Copeland A."/>
            <person name="Lapidus A."/>
            <person name="Glavina del Rio T."/>
            <person name="Dalin E."/>
            <person name="Tice H."/>
            <person name="Bruce D."/>
            <person name="Goodwin L."/>
            <person name="Pitluck S."/>
            <person name="Larimer F."/>
            <person name="Land M.L."/>
            <person name="Hauser L."/>
            <person name="Muyzer G."/>
        </authorList>
    </citation>
    <scope>NUCLEOTIDE SEQUENCE [LARGE SCALE GENOMIC DNA]</scope>
    <source>
        <strain evidence="9 10">AHT 1</strain>
    </source>
</reference>
<keyword evidence="4 7" id="KW-0689">Ribosomal protein</keyword>
<dbReference type="InterPro" id="IPR036935">
    <property type="entry name" value="Ribosomal_bL9_N_sf"/>
</dbReference>
<evidence type="ECO:0000313" key="10">
    <source>
        <dbReference type="Proteomes" id="UP000006443"/>
    </source>
</evidence>
<evidence type="ECO:0000256" key="1">
    <source>
        <dbReference type="ARBA" id="ARBA00010605"/>
    </source>
</evidence>
<dbReference type="Pfam" id="PF01281">
    <property type="entry name" value="Ribosomal_L9_N"/>
    <property type="match status" value="1"/>
</dbReference>
<gene>
    <name evidence="7" type="primary">rplI</name>
    <name evidence="9" type="ORF">DealDRAFT_2205</name>
</gene>
<dbReference type="InterPro" id="IPR000244">
    <property type="entry name" value="Ribosomal_bL9"/>
</dbReference>
<dbReference type="PANTHER" id="PTHR21368">
    <property type="entry name" value="50S RIBOSOMAL PROTEIN L9"/>
    <property type="match status" value="1"/>
</dbReference>
<dbReference type="InterPro" id="IPR036791">
    <property type="entry name" value="Ribosomal_bL9_C_sf"/>
</dbReference>
<dbReference type="Pfam" id="PF03948">
    <property type="entry name" value="Ribosomal_L9_C"/>
    <property type="match status" value="1"/>
</dbReference>
<dbReference type="InterPro" id="IPR020594">
    <property type="entry name" value="Ribosomal_bL9_bac/chp"/>
</dbReference>
<feature type="domain" description="Ribosomal protein L9" evidence="8">
    <location>
        <begin position="13"/>
        <end position="40"/>
    </location>
</feature>